<dbReference type="GO" id="GO:0016803">
    <property type="term" value="F:ether hydrolase activity"/>
    <property type="evidence" value="ECO:0007669"/>
    <property type="project" value="TreeGrafter"/>
</dbReference>
<dbReference type="Gene3D" id="1.10.8.1080">
    <property type="match status" value="1"/>
</dbReference>
<dbReference type="NCBIfam" id="NF003915">
    <property type="entry name" value="PRK05441.1"/>
    <property type="match status" value="1"/>
</dbReference>
<dbReference type="Proteomes" id="UP000309676">
    <property type="component" value="Unassembled WGS sequence"/>
</dbReference>
<evidence type="ECO:0000256" key="7">
    <source>
        <dbReference type="ARBA" id="ARBA00061234"/>
    </source>
</evidence>
<dbReference type="GO" id="GO:0046348">
    <property type="term" value="P:amino sugar catabolic process"/>
    <property type="evidence" value="ECO:0007669"/>
    <property type="project" value="InterPro"/>
</dbReference>
<dbReference type="Pfam" id="PF22645">
    <property type="entry name" value="GKRP_SIS_N"/>
    <property type="match status" value="1"/>
</dbReference>
<dbReference type="GO" id="GO:0009254">
    <property type="term" value="P:peptidoglycan turnover"/>
    <property type="evidence" value="ECO:0007669"/>
    <property type="project" value="TreeGrafter"/>
</dbReference>
<dbReference type="GO" id="GO:0097173">
    <property type="term" value="P:N-acetylmuramic acid catabolic process"/>
    <property type="evidence" value="ECO:0007669"/>
    <property type="project" value="UniProtKB-UniPathway"/>
</dbReference>
<keyword evidence="3 12" id="KW-0119">Carbohydrate metabolism</keyword>
<gene>
    <name evidence="12 14" type="primary">murQ</name>
    <name evidence="14" type="ORF">FE782_17880</name>
</gene>
<comment type="subunit">
    <text evidence="1 12">Homodimer.</text>
</comment>
<dbReference type="HAMAP" id="MF_00068">
    <property type="entry name" value="MurQ"/>
    <property type="match status" value="1"/>
</dbReference>
<evidence type="ECO:0000256" key="5">
    <source>
        <dbReference type="ARBA" id="ARBA00060595"/>
    </source>
</evidence>
<evidence type="ECO:0000259" key="13">
    <source>
        <dbReference type="PROSITE" id="PS51464"/>
    </source>
</evidence>
<comment type="similarity">
    <text evidence="7 12">Belongs to the GCKR-like family. MurNAc-6-P etherase subfamily.</text>
</comment>
<dbReference type="FunFam" id="1.10.8.1080:FF:000001">
    <property type="entry name" value="N-acetylmuramic acid 6-phosphate etherase"/>
    <property type="match status" value="1"/>
</dbReference>
<evidence type="ECO:0000256" key="12">
    <source>
        <dbReference type="HAMAP-Rule" id="MF_00068"/>
    </source>
</evidence>
<dbReference type="InterPro" id="IPR046348">
    <property type="entry name" value="SIS_dom_sf"/>
</dbReference>
<feature type="active site" evidence="12">
    <location>
        <position position="123"/>
    </location>
</feature>
<evidence type="ECO:0000256" key="1">
    <source>
        <dbReference type="ARBA" id="ARBA00011738"/>
    </source>
</evidence>
<protein>
    <recommendedName>
        <fullName evidence="9 12">N-acetylmuramic acid 6-phosphate etherase</fullName>
        <shortName evidence="12">MurNAc-6-P etherase</shortName>
        <ecNumber evidence="8 12">4.2.1.126</ecNumber>
    </recommendedName>
    <alternativeName>
        <fullName evidence="11 12">N-acetylmuramic acid 6-phosphate hydrolase</fullName>
    </alternativeName>
    <alternativeName>
        <fullName evidence="10 12">N-acetylmuramic acid 6-phosphate lyase</fullName>
    </alternativeName>
</protein>
<dbReference type="CDD" id="cd05007">
    <property type="entry name" value="SIS_Etherase"/>
    <property type="match status" value="1"/>
</dbReference>
<comment type="pathway">
    <text evidence="12">Amino-sugar metabolism; N-acetylmuramate degradation.</text>
</comment>
<evidence type="ECO:0000256" key="2">
    <source>
        <dbReference type="ARBA" id="ARBA00023239"/>
    </source>
</evidence>
<keyword evidence="15" id="KW-1185">Reference proteome</keyword>
<name>A0A5R9G3H7_9BACL</name>
<dbReference type="SUPFAM" id="SSF53697">
    <property type="entry name" value="SIS domain"/>
    <property type="match status" value="1"/>
</dbReference>
<dbReference type="NCBIfam" id="TIGR00274">
    <property type="entry name" value="N-acetylmuramic acid 6-phosphate etherase"/>
    <property type="match status" value="1"/>
</dbReference>
<dbReference type="UniPathway" id="UPA00342"/>
<organism evidence="14 15">
    <name type="scientific">Paenibacillus antri</name>
    <dbReference type="NCBI Taxonomy" id="2582848"/>
    <lineage>
        <taxon>Bacteria</taxon>
        <taxon>Bacillati</taxon>
        <taxon>Bacillota</taxon>
        <taxon>Bacilli</taxon>
        <taxon>Bacillales</taxon>
        <taxon>Paenibacillaceae</taxon>
        <taxon>Paenibacillus</taxon>
    </lineage>
</organism>
<feature type="active site" description="Proton donor" evidence="12">
    <location>
        <position position="92"/>
    </location>
</feature>
<evidence type="ECO:0000313" key="15">
    <source>
        <dbReference type="Proteomes" id="UP000309676"/>
    </source>
</evidence>
<dbReference type="RefSeq" id="WP_138195603.1">
    <property type="nucleotide sequence ID" value="NZ_VCIW01000012.1"/>
</dbReference>
<comment type="miscellaneous">
    <text evidence="12">A lyase-type mechanism (elimination/hydration) is suggested for the cleavage of the lactyl ether bond of MurNAc 6-phosphate, with the formation of an alpha,beta-unsaturated aldehyde intermediate with (E)-stereochemistry, followed by the syn addition of water to give product.</text>
</comment>
<comment type="pathway">
    <text evidence="5">Amino-sugar metabolism; 1,6-anhydro-N-acetylmuramate degradation.</text>
</comment>
<evidence type="ECO:0000256" key="6">
    <source>
        <dbReference type="ARBA" id="ARBA00060672"/>
    </source>
</evidence>
<dbReference type="InterPro" id="IPR001347">
    <property type="entry name" value="SIS_dom"/>
</dbReference>
<comment type="catalytic activity">
    <reaction evidence="4 12">
        <text>N-acetyl-D-muramate 6-phosphate + H2O = N-acetyl-D-glucosamine 6-phosphate + (R)-lactate</text>
        <dbReference type="Rhea" id="RHEA:26410"/>
        <dbReference type="ChEBI" id="CHEBI:15377"/>
        <dbReference type="ChEBI" id="CHEBI:16004"/>
        <dbReference type="ChEBI" id="CHEBI:57513"/>
        <dbReference type="ChEBI" id="CHEBI:58722"/>
        <dbReference type="EC" id="4.2.1.126"/>
    </reaction>
</comment>
<comment type="pathway">
    <text evidence="6">Cell wall biogenesis.</text>
</comment>
<keyword evidence="2 12" id="KW-0456">Lyase</keyword>
<evidence type="ECO:0000256" key="11">
    <source>
        <dbReference type="ARBA" id="ARBA00084049"/>
    </source>
</evidence>
<dbReference type="FunFam" id="3.40.50.10490:FF:000014">
    <property type="entry name" value="N-acetylmuramic acid 6-phosphate etherase"/>
    <property type="match status" value="1"/>
</dbReference>
<reference evidence="14 15" key="1">
    <citation type="submission" date="2019-05" db="EMBL/GenBank/DDBJ databases">
        <authorList>
            <person name="Narsing Rao M.P."/>
            <person name="Li W.J."/>
        </authorList>
    </citation>
    <scope>NUCLEOTIDE SEQUENCE [LARGE SCALE GENOMIC DNA]</scope>
    <source>
        <strain evidence="14 15">SYSU_K30003</strain>
    </source>
</reference>
<feature type="domain" description="SIS" evidence="13">
    <location>
        <begin position="64"/>
        <end position="227"/>
    </location>
</feature>
<dbReference type="InterPro" id="IPR005488">
    <property type="entry name" value="Etherase_MurQ"/>
</dbReference>
<evidence type="ECO:0000256" key="4">
    <source>
        <dbReference type="ARBA" id="ARBA00051747"/>
    </source>
</evidence>
<dbReference type="EC" id="4.2.1.126" evidence="8 12"/>
<evidence type="ECO:0000256" key="9">
    <source>
        <dbReference type="ARBA" id="ARBA00070061"/>
    </source>
</evidence>
<dbReference type="GO" id="GO:0097367">
    <property type="term" value="F:carbohydrate derivative binding"/>
    <property type="evidence" value="ECO:0007669"/>
    <property type="project" value="InterPro"/>
</dbReference>
<proteinExistence type="inferred from homology"/>
<dbReference type="PANTHER" id="PTHR10088:SF4">
    <property type="entry name" value="GLUCOKINASE REGULATORY PROTEIN"/>
    <property type="match status" value="1"/>
</dbReference>
<comment type="caution">
    <text evidence="14">The sequence shown here is derived from an EMBL/GenBank/DDBJ whole genome shotgun (WGS) entry which is preliminary data.</text>
</comment>
<evidence type="ECO:0000256" key="10">
    <source>
        <dbReference type="ARBA" id="ARBA00077905"/>
    </source>
</evidence>
<sequence>MNSASASSHEVLNRLVTEQVNDRTKTLGELDSERIMLLINDEDRRVADCVRAIIPQIAACADWVVDAFRRGGRLFYVGAGTSGRIGILDASECPPTYGTDPSLVQGIIAGGFRAVKDPVEGAEDSAETGAADIDAHGIAAADVVVGIAASGRTPYVLGAMRRAKELGARVVALCNNADTPMAEIADLKLEAVVGPEAIHGSTRMKAGTTQKMILNLITTTAFVRSGKVYGNLMVDLNPSNEKLVHRAKRIIALATGAGDDRVDAAFETAGRHVKTAIVMLLANVDADRAKALLQQADGFVQRALDLHRRA</sequence>
<comment type="function">
    <text evidence="12">Specifically catalyzes the cleavage of the D-lactyl ether substituent of MurNAc 6-phosphate, producing GlcNAc 6-phosphate and D-lactate.</text>
</comment>
<dbReference type="PROSITE" id="PS51464">
    <property type="entry name" value="SIS"/>
    <property type="match status" value="1"/>
</dbReference>
<evidence type="ECO:0000256" key="8">
    <source>
        <dbReference type="ARBA" id="ARBA00067056"/>
    </source>
</evidence>
<dbReference type="AlphaFoldDB" id="A0A5R9G3H7"/>
<dbReference type="Gene3D" id="3.40.50.10490">
    <property type="entry name" value="Glucose-6-phosphate isomerase like protein, domain 1"/>
    <property type="match status" value="1"/>
</dbReference>
<dbReference type="GO" id="GO:0016835">
    <property type="term" value="F:carbon-oxygen lyase activity"/>
    <property type="evidence" value="ECO:0007669"/>
    <property type="project" value="UniProtKB-UniRule"/>
</dbReference>
<dbReference type="NCBIfam" id="NF009222">
    <property type="entry name" value="PRK12570.1"/>
    <property type="match status" value="1"/>
</dbReference>
<evidence type="ECO:0000256" key="3">
    <source>
        <dbReference type="ARBA" id="ARBA00023277"/>
    </source>
</evidence>
<evidence type="ECO:0000313" key="14">
    <source>
        <dbReference type="EMBL" id="TLS50917.1"/>
    </source>
</evidence>
<dbReference type="InterPro" id="IPR040190">
    <property type="entry name" value="MURQ/GCKR"/>
</dbReference>
<accession>A0A5R9G3H7</accession>
<dbReference type="PANTHER" id="PTHR10088">
    <property type="entry name" value="GLUCOKINASE REGULATORY PROTEIN"/>
    <property type="match status" value="1"/>
</dbReference>
<dbReference type="EMBL" id="VCIW01000012">
    <property type="protein sequence ID" value="TLS50917.1"/>
    <property type="molecule type" value="Genomic_DNA"/>
</dbReference>
<dbReference type="OrthoDB" id="9813395at2"/>